<dbReference type="Gene3D" id="3.60.20.30">
    <property type="entry name" value="(Glycosyl)asparaginase"/>
    <property type="match status" value="1"/>
</dbReference>
<dbReference type="PANTHER" id="PTHR10188">
    <property type="entry name" value="L-ASPARAGINASE"/>
    <property type="match status" value="1"/>
</dbReference>
<gene>
    <name evidence="8" type="ORF">BWR60_27445</name>
</gene>
<keyword evidence="1" id="KW-0645">Protease</keyword>
<name>A0A211ZF86_9PROT</name>
<dbReference type="SUPFAM" id="SSF56235">
    <property type="entry name" value="N-terminal nucleophile aminohydrolases (Ntn hydrolases)"/>
    <property type="match status" value="1"/>
</dbReference>
<feature type="active site" description="Nucleophile" evidence="5">
    <location>
        <position position="179"/>
    </location>
</feature>
<evidence type="ECO:0000256" key="5">
    <source>
        <dbReference type="PIRSR" id="PIRSR600246-1"/>
    </source>
</evidence>
<keyword evidence="2" id="KW-0378">Hydrolase</keyword>
<evidence type="ECO:0000313" key="9">
    <source>
        <dbReference type="Proteomes" id="UP000196655"/>
    </source>
</evidence>
<dbReference type="EMBL" id="NHON01000075">
    <property type="protein sequence ID" value="OWJ63903.1"/>
    <property type="molecule type" value="Genomic_DNA"/>
</dbReference>
<dbReference type="Proteomes" id="UP000196655">
    <property type="component" value="Unassembled WGS sequence"/>
</dbReference>
<evidence type="ECO:0000313" key="8">
    <source>
        <dbReference type="EMBL" id="OWJ63903.1"/>
    </source>
</evidence>
<evidence type="ECO:0000256" key="4">
    <source>
        <dbReference type="ARBA" id="ARBA00069124"/>
    </source>
</evidence>
<feature type="binding site" evidence="6">
    <location>
        <begin position="230"/>
        <end position="233"/>
    </location>
    <ligand>
        <name>substrate</name>
    </ligand>
</feature>
<dbReference type="PANTHER" id="PTHR10188:SF6">
    <property type="entry name" value="N(4)-(BETA-N-ACETYLGLUCOSAMINYL)-L-ASPARAGINASE"/>
    <property type="match status" value="1"/>
</dbReference>
<dbReference type="GO" id="GO:0016811">
    <property type="term" value="F:hydrolase activity, acting on carbon-nitrogen (but not peptide) bonds, in linear amides"/>
    <property type="evidence" value="ECO:0007669"/>
    <property type="project" value="UniProtKB-ARBA"/>
</dbReference>
<dbReference type="FunFam" id="3.60.20.30:FF:000001">
    <property type="entry name" value="Isoaspartyl peptidase/L-asparaginase"/>
    <property type="match status" value="1"/>
</dbReference>
<dbReference type="GO" id="GO:0006508">
    <property type="term" value="P:proteolysis"/>
    <property type="evidence" value="ECO:0007669"/>
    <property type="project" value="UniProtKB-KW"/>
</dbReference>
<dbReference type="GO" id="GO:0008233">
    <property type="term" value="F:peptidase activity"/>
    <property type="evidence" value="ECO:0007669"/>
    <property type="project" value="UniProtKB-KW"/>
</dbReference>
<dbReference type="AlphaFoldDB" id="A0A211ZF86"/>
<accession>A0A211ZF86</accession>
<dbReference type="STRING" id="1122125.GCA_000423185_02074"/>
<keyword evidence="9" id="KW-1185">Reference proteome</keyword>
<dbReference type="Pfam" id="PF01112">
    <property type="entry name" value="Asparaginase_2"/>
    <property type="match status" value="1"/>
</dbReference>
<comment type="caution">
    <text evidence="8">The sequence shown here is derived from an EMBL/GenBank/DDBJ whole genome shotgun (WGS) entry which is preliminary data.</text>
</comment>
<feature type="binding site" evidence="6">
    <location>
        <begin position="207"/>
        <end position="210"/>
    </location>
    <ligand>
        <name>substrate</name>
    </ligand>
</feature>
<organism evidence="8 9">
    <name type="scientific">Inquilinus limosus</name>
    <dbReference type="NCBI Taxonomy" id="171674"/>
    <lineage>
        <taxon>Bacteria</taxon>
        <taxon>Pseudomonadati</taxon>
        <taxon>Pseudomonadota</taxon>
        <taxon>Alphaproteobacteria</taxon>
        <taxon>Rhodospirillales</taxon>
        <taxon>Rhodospirillaceae</taxon>
        <taxon>Inquilinus</taxon>
    </lineage>
</organism>
<dbReference type="OrthoDB" id="9780217at2"/>
<dbReference type="CDD" id="cd04701">
    <property type="entry name" value="Asparaginase_2"/>
    <property type="match status" value="1"/>
</dbReference>
<dbReference type="RefSeq" id="WP_088154997.1">
    <property type="nucleotide sequence ID" value="NZ_NHON01000075.1"/>
</dbReference>
<keyword evidence="3" id="KW-0068">Autocatalytic cleavage</keyword>
<evidence type="ECO:0000256" key="3">
    <source>
        <dbReference type="ARBA" id="ARBA00022813"/>
    </source>
</evidence>
<evidence type="ECO:0000256" key="1">
    <source>
        <dbReference type="ARBA" id="ARBA00022670"/>
    </source>
</evidence>
<feature type="site" description="Cleavage; by autolysis" evidence="7">
    <location>
        <begin position="178"/>
        <end position="179"/>
    </location>
</feature>
<sequence>MSNPSRAVLVIHGGAGTIRRESLTPEQEDAYHQGLRTALRHGHLVLAAGGSALDAVTAAVMALEEDPLFNAGRGAVFTSAGENEMDAAVMDGRDRRAGAVAGICGPRHPILAARAVMERTEHVLLAGEGARRFCREAGLEHMDPSWFRTERRWAALQEELERRRQALPDDGDPARKHGTVGAVACDAAGNVAAATSTGGMTGKTPGRVGDSPVIGAGTWADNTTCAVSGTGHGEFFIRYAAGHEIDARMRWAGLGLAQAADAVVLDLLGPVGGSGGLIAVDAQGHVALPFNCEGMYRGVVGADGVLRTAIHREDFRVETA</sequence>
<dbReference type="InterPro" id="IPR029055">
    <property type="entry name" value="Ntn_hydrolases_N"/>
</dbReference>
<evidence type="ECO:0000256" key="6">
    <source>
        <dbReference type="PIRSR" id="PIRSR600246-2"/>
    </source>
</evidence>
<evidence type="ECO:0000256" key="2">
    <source>
        <dbReference type="ARBA" id="ARBA00022801"/>
    </source>
</evidence>
<reference evidence="9" key="1">
    <citation type="submission" date="2017-05" db="EMBL/GenBank/DDBJ databases">
        <authorList>
            <person name="Macchi M."/>
            <person name="Festa S."/>
            <person name="Coppotelli B.M."/>
            <person name="Morelli I.S."/>
        </authorList>
    </citation>
    <scope>NUCLEOTIDE SEQUENCE [LARGE SCALE GENOMIC DNA]</scope>
    <source>
        <strain evidence="9">I</strain>
    </source>
</reference>
<protein>
    <recommendedName>
        <fullName evidence="4">Isoaspartyl peptidase</fullName>
    </recommendedName>
</protein>
<dbReference type="InterPro" id="IPR000246">
    <property type="entry name" value="Peptidase_T2"/>
</dbReference>
<proteinExistence type="predicted"/>
<evidence type="ECO:0000256" key="7">
    <source>
        <dbReference type="PIRSR" id="PIRSR600246-3"/>
    </source>
</evidence>